<gene>
    <name evidence="1" type="ORF">PCOR1329_LOCUS13144</name>
</gene>
<evidence type="ECO:0000313" key="2">
    <source>
        <dbReference type="Proteomes" id="UP001189429"/>
    </source>
</evidence>
<name>A0ABN9QP74_9DINO</name>
<feature type="non-terminal residue" evidence="1">
    <location>
        <position position="147"/>
    </location>
</feature>
<accession>A0ABN9QP74</accession>
<dbReference type="EMBL" id="CAUYUJ010003869">
    <property type="protein sequence ID" value="CAK0807193.1"/>
    <property type="molecule type" value="Genomic_DNA"/>
</dbReference>
<keyword evidence="2" id="KW-1185">Reference proteome</keyword>
<reference evidence="1" key="1">
    <citation type="submission" date="2023-10" db="EMBL/GenBank/DDBJ databases">
        <authorList>
            <person name="Chen Y."/>
            <person name="Shah S."/>
            <person name="Dougan E. K."/>
            <person name="Thang M."/>
            <person name="Chan C."/>
        </authorList>
    </citation>
    <scope>NUCLEOTIDE SEQUENCE [LARGE SCALE GENOMIC DNA]</scope>
</reference>
<evidence type="ECO:0000313" key="1">
    <source>
        <dbReference type="EMBL" id="CAK0807193.1"/>
    </source>
</evidence>
<dbReference type="Proteomes" id="UP001189429">
    <property type="component" value="Unassembled WGS sequence"/>
</dbReference>
<comment type="caution">
    <text evidence="1">The sequence shown here is derived from an EMBL/GenBank/DDBJ whole genome shotgun (WGS) entry which is preliminary data.</text>
</comment>
<proteinExistence type="predicted"/>
<protein>
    <submittedName>
        <fullName evidence="1">Uncharacterized protein</fullName>
    </submittedName>
</protein>
<sequence length="147" mass="16351">MVAFLTSVLVGEGGAPKSLAYSPSFEDPVDIDELSKLVPVLKAARELQDDLLIRYNDIKEGIMSLIFDKKLVLDASVYKTKALKKQWAEEQAEILRVALRHVRRAWYRKVSPDAHPYLSELPAPQRTLGANSRGRVVVVVVVVVVVA</sequence>
<organism evidence="1 2">
    <name type="scientific">Prorocentrum cordatum</name>
    <dbReference type="NCBI Taxonomy" id="2364126"/>
    <lineage>
        <taxon>Eukaryota</taxon>
        <taxon>Sar</taxon>
        <taxon>Alveolata</taxon>
        <taxon>Dinophyceae</taxon>
        <taxon>Prorocentrales</taxon>
        <taxon>Prorocentraceae</taxon>
        <taxon>Prorocentrum</taxon>
    </lineage>
</organism>